<gene>
    <name evidence="7" type="primary">hisC</name>
    <name evidence="9" type="ORF">SAMN05444955_11355</name>
</gene>
<keyword evidence="6 7" id="KW-0368">Histidine biosynthesis</keyword>
<keyword evidence="10" id="KW-1185">Reference proteome</keyword>
<dbReference type="PANTHER" id="PTHR43643">
    <property type="entry name" value="HISTIDINOL-PHOSPHATE AMINOTRANSFERASE 2"/>
    <property type="match status" value="1"/>
</dbReference>
<dbReference type="STRING" id="1173111.SAMN05444955_11355"/>
<dbReference type="Gene3D" id="3.90.1150.10">
    <property type="entry name" value="Aspartate Aminotransferase, domain 1"/>
    <property type="match status" value="1"/>
</dbReference>
<dbReference type="Proteomes" id="UP000199695">
    <property type="component" value="Unassembled WGS sequence"/>
</dbReference>
<evidence type="ECO:0000256" key="2">
    <source>
        <dbReference type="ARBA" id="ARBA00011738"/>
    </source>
</evidence>
<dbReference type="RefSeq" id="WP_089970625.1">
    <property type="nucleotide sequence ID" value="NZ_FOCQ01000013.1"/>
</dbReference>
<reference evidence="9 10" key="1">
    <citation type="submission" date="2016-10" db="EMBL/GenBank/DDBJ databases">
        <authorList>
            <person name="de Groot N.N."/>
        </authorList>
    </citation>
    <scope>NUCLEOTIDE SEQUENCE [LARGE SCALE GENOMIC DNA]</scope>
    <source>
        <strain evidence="9 10">DSM 46701</strain>
    </source>
</reference>
<dbReference type="EMBL" id="FOCQ01000013">
    <property type="protein sequence ID" value="SEN51607.1"/>
    <property type="molecule type" value="Genomic_DNA"/>
</dbReference>
<dbReference type="EC" id="2.6.1.9" evidence="7"/>
<dbReference type="GO" id="GO:0030170">
    <property type="term" value="F:pyridoxal phosphate binding"/>
    <property type="evidence" value="ECO:0007669"/>
    <property type="project" value="InterPro"/>
</dbReference>
<dbReference type="CDD" id="cd00609">
    <property type="entry name" value="AAT_like"/>
    <property type="match status" value="1"/>
</dbReference>
<dbReference type="Pfam" id="PF00155">
    <property type="entry name" value="Aminotran_1_2"/>
    <property type="match status" value="1"/>
</dbReference>
<evidence type="ECO:0000256" key="3">
    <source>
        <dbReference type="ARBA" id="ARBA00022576"/>
    </source>
</evidence>
<evidence type="ECO:0000256" key="6">
    <source>
        <dbReference type="ARBA" id="ARBA00023102"/>
    </source>
</evidence>
<comment type="catalytic activity">
    <reaction evidence="7">
        <text>L-histidinol phosphate + 2-oxoglutarate = 3-(imidazol-4-yl)-2-oxopropyl phosphate + L-glutamate</text>
        <dbReference type="Rhea" id="RHEA:23744"/>
        <dbReference type="ChEBI" id="CHEBI:16810"/>
        <dbReference type="ChEBI" id="CHEBI:29985"/>
        <dbReference type="ChEBI" id="CHEBI:57766"/>
        <dbReference type="ChEBI" id="CHEBI:57980"/>
        <dbReference type="EC" id="2.6.1.9"/>
    </reaction>
</comment>
<dbReference type="InterPro" id="IPR050106">
    <property type="entry name" value="HistidinolP_aminotransfase"/>
</dbReference>
<dbReference type="InterPro" id="IPR004839">
    <property type="entry name" value="Aminotransferase_I/II_large"/>
</dbReference>
<comment type="subunit">
    <text evidence="2 7">Homodimer.</text>
</comment>
<evidence type="ECO:0000259" key="8">
    <source>
        <dbReference type="Pfam" id="PF00155"/>
    </source>
</evidence>
<keyword evidence="7" id="KW-0028">Amino-acid biosynthesis</keyword>
<protein>
    <recommendedName>
        <fullName evidence="7">Histidinol-phosphate aminotransferase</fullName>
        <ecNumber evidence="7">2.6.1.9</ecNumber>
    </recommendedName>
    <alternativeName>
        <fullName evidence="7">Imidazole acetol-phosphate transaminase</fullName>
    </alternativeName>
</protein>
<dbReference type="InterPro" id="IPR015422">
    <property type="entry name" value="PyrdxlP-dep_Trfase_small"/>
</dbReference>
<dbReference type="PANTHER" id="PTHR43643:SF3">
    <property type="entry name" value="HISTIDINOL-PHOSPHATE AMINOTRANSFERASE"/>
    <property type="match status" value="1"/>
</dbReference>
<evidence type="ECO:0000256" key="4">
    <source>
        <dbReference type="ARBA" id="ARBA00022679"/>
    </source>
</evidence>
<comment type="similarity">
    <text evidence="7">Belongs to the class-II pyridoxal-phosphate-dependent aminotransferase family. Histidinol-phosphate aminotransferase subfamily.</text>
</comment>
<comment type="pathway">
    <text evidence="7">Amino-acid biosynthesis; L-histidine biosynthesis; L-histidine from 5-phospho-alpha-D-ribose 1-diphosphate: step 7/9.</text>
</comment>
<organism evidence="9 10">
    <name type="scientific">Lihuaxuella thermophila</name>
    <dbReference type="NCBI Taxonomy" id="1173111"/>
    <lineage>
        <taxon>Bacteria</taxon>
        <taxon>Bacillati</taxon>
        <taxon>Bacillota</taxon>
        <taxon>Bacilli</taxon>
        <taxon>Bacillales</taxon>
        <taxon>Thermoactinomycetaceae</taxon>
        <taxon>Lihuaxuella</taxon>
    </lineage>
</organism>
<feature type="modified residue" description="N6-(pyridoxal phosphate)lysine" evidence="7">
    <location>
        <position position="230"/>
    </location>
</feature>
<accession>A0A1H8H791</accession>
<keyword evidence="3 7" id="KW-0032">Aminotransferase</keyword>
<proteinExistence type="inferred from homology"/>
<evidence type="ECO:0000313" key="10">
    <source>
        <dbReference type="Proteomes" id="UP000199695"/>
    </source>
</evidence>
<dbReference type="InterPro" id="IPR005861">
    <property type="entry name" value="HisP_aminotrans"/>
</dbReference>
<dbReference type="SUPFAM" id="SSF53383">
    <property type="entry name" value="PLP-dependent transferases"/>
    <property type="match status" value="1"/>
</dbReference>
<keyword evidence="4 7" id="KW-0808">Transferase</keyword>
<dbReference type="HAMAP" id="MF_01023">
    <property type="entry name" value="HisC_aminotrans_2"/>
    <property type="match status" value="1"/>
</dbReference>
<dbReference type="AlphaFoldDB" id="A0A1H8H791"/>
<evidence type="ECO:0000256" key="1">
    <source>
        <dbReference type="ARBA" id="ARBA00001933"/>
    </source>
</evidence>
<dbReference type="InterPro" id="IPR015424">
    <property type="entry name" value="PyrdxlP-dep_Trfase"/>
</dbReference>
<evidence type="ECO:0000313" key="9">
    <source>
        <dbReference type="EMBL" id="SEN51607.1"/>
    </source>
</evidence>
<keyword evidence="5 7" id="KW-0663">Pyridoxal phosphate</keyword>
<dbReference type="NCBIfam" id="TIGR01141">
    <property type="entry name" value="hisC"/>
    <property type="match status" value="1"/>
</dbReference>
<dbReference type="InterPro" id="IPR015421">
    <property type="entry name" value="PyrdxlP-dep_Trfase_major"/>
</dbReference>
<dbReference type="OrthoDB" id="9813612at2"/>
<dbReference type="UniPathway" id="UPA00031">
    <property type="reaction ID" value="UER00012"/>
</dbReference>
<feature type="domain" description="Aminotransferase class I/classII large" evidence="8">
    <location>
        <begin position="40"/>
        <end position="365"/>
    </location>
</feature>
<name>A0A1H8H791_9BACL</name>
<dbReference type="GO" id="GO:0000105">
    <property type="term" value="P:L-histidine biosynthetic process"/>
    <property type="evidence" value="ECO:0007669"/>
    <property type="project" value="UniProtKB-UniRule"/>
</dbReference>
<evidence type="ECO:0000256" key="5">
    <source>
        <dbReference type="ARBA" id="ARBA00022898"/>
    </source>
</evidence>
<evidence type="ECO:0000256" key="7">
    <source>
        <dbReference type="HAMAP-Rule" id="MF_01023"/>
    </source>
</evidence>
<sequence>MQKNLTNSTRPPFASLVRELPSVVPFVPPEALERQSGKKIQIRIGANESTFGISPLAQKAMAEAVTEIHWYGDSECYDLRSELARIHQIRMDEIVIGSGIDELLGLIVRAFLEPGDRVVSSLGGYPTFNYHVAGFGAKLETVPYQNFMNDLDALAAKAVETGARMVYLANPDNPTGTFHSARALEKFMDKLPKDCLLLLDEAYIEFAPAAETLPLDLENPRIIRTRTFSKVYGMAGARIGYALAEQEIIRAIDKIRNHFGVNRVAQAGAIASLQDTEFLRHVVQAVAEGRKEYEQLAKKLGFTAIPSHTNFVAIDVGCDQKAAAIREALFEKGIFIRVPQVAPLNRCLRVTVGTPEERRIFAQALEEVVSE</sequence>
<dbReference type="Gene3D" id="3.40.640.10">
    <property type="entry name" value="Type I PLP-dependent aspartate aminotransferase-like (Major domain)"/>
    <property type="match status" value="1"/>
</dbReference>
<comment type="cofactor">
    <cofactor evidence="1 7">
        <name>pyridoxal 5'-phosphate</name>
        <dbReference type="ChEBI" id="CHEBI:597326"/>
    </cofactor>
</comment>
<dbReference type="GO" id="GO:0004400">
    <property type="term" value="F:histidinol-phosphate transaminase activity"/>
    <property type="evidence" value="ECO:0007669"/>
    <property type="project" value="UniProtKB-UniRule"/>
</dbReference>